<feature type="transmembrane region" description="Helical" evidence="1">
    <location>
        <begin position="182"/>
        <end position="212"/>
    </location>
</feature>
<dbReference type="Proteomes" id="UP000218765">
    <property type="component" value="Chromosome"/>
</dbReference>
<organism evidence="2 3">
    <name type="scientific">Thiohalobacter thiocyanaticus</name>
    <dbReference type="NCBI Taxonomy" id="585455"/>
    <lineage>
        <taxon>Bacteria</taxon>
        <taxon>Pseudomonadati</taxon>
        <taxon>Pseudomonadota</taxon>
        <taxon>Gammaproteobacteria</taxon>
        <taxon>Thiohalobacterales</taxon>
        <taxon>Thiohalobacteraceae</taxon>
        <taxon>Thiohalobacter</taxon>
    </lineage>
</organism>
<feature type="transmembrane region" description="Helical" evidence="1">
    <location>
        <begin position="477"/>
        <end position="495"/>
    </location>
</feature>
<feature type="transmembrane region" description="Helical" evidence="1">
    <location>
        <begin position="416"/>
        <end position="435"/>
    </location>
</feature>
<evidence type="ECO:0008006" key="4">
    <source>
        <dbReference type="Google" id="ProtNLM"/>
    </source>
</evidence>
<feature type="transmembrane region" description="Helical" evidence="1">
    <location>
        <begin position="382"/>
        <end position="404"/>
    </location>
</feature>
<evidence type="ECO:0000313" key="2">
    <source>
        <dbReference type="EMBL" id="BAZ93542.1"/>
    </source>
</evidence>
<dbReference type="Pfam" id="PF03929">
    <property type="entry name" value="PepSY_TM"/>
    <property type="match status" value="1"/>
</dbReference>
<dbReference type="EMBL" id="AP018052">
    <property type="protein sequence ID" value="BAZ93542.1"/>
    <property type="molecule type" value="Genomic_DNA"/>
</dbReference>
<accession>A0A1Z4VQ51</accession>
<protein>
    <recommendedName>
        <fullName evidence="4">PepSY domain-containing protein</fullName>
    </recommendedName>
</protein>
<dbReference type="InterPro" id="IPR005625">
    <property type="entry name" value="PepSY-ass_TM"/>
</dbReference>
<proteinExistence type="predicted"/>
<feature type="transmembrane region" description="Helical" evidence="1">
    <location>
        <begin position="138"/>
        <end position="161"/>
    </location>
</feature>
<evidence type="ECO:0000313" key="3">
    <source>
        <dbReference type="Proteomes" id="UP000218765"/>
    </source>
</evidence>
<keyword evidence="3" id="KW-1185">Reference proteome</keyword>
<dbReference type="PANTHER" id="PTHR34219:SF4">
    <property type="entry name" value="PEPSY DOMAIN-CONTAINING PROTEIN"/>
    <property type="match status" value="1"/>
</dbReference>
<dbReference type="AlphaFoldDB" id="A0A1Z4VQ51"/>
<dbReference type="PANTHER" id="PTHR34219">
    <property type="entry name" value="IRON-REGULATED INNER MEMBRANE PROTEIN-RELATED"/>
    <property type="match status" value="1"/>
</dbReference>
<gene>
    <name evidence="2" type="ORF">FOKN1_1143</name>
</gene>
<evidence type="ECO:0000256" key="1">
    <source>
        <dbReference type="SAM" id="Phobius"/>
    </source>
</evidence>
<feature type="transmembrane region" description="Helical" evidence="1">
    <location>
        <begin position="340"/>
        <end position="361"/>
    </location>
</feature>
<keyword evidence="1" id="KW-0472">Membrane</keyword>
<keyword evidence="1" id="KW-0812">Transmembrane</keyword>
<name>A0A1Z4VQ51_9GAMM</name>
<sequence>MMHRSFRESMRWLHTWAGLVLGALLLAIFWTGTLSVFDKEIDRWMMPATRLAPADTVALEPALATARRIAPDAPNLRFMLPSERAAQLRLFYTDAAGELVFRDLDPRTGRPLATLDTLAGSGFFFPFHYSLHLKWNDLGYWLVGLAGMAMLALLVSGVVIHRKLIGEFFVFRPRKRLQRANLDLHNLTGVLALPFHFVVTLSGLIIFFNIYFPQAATLAYSEASAPNATFVEEGFGRYRRPASGESAELAPLGPMLARARAAWGGDGPGQLRIWHPGDANAYVELRRSTSRMVRMNRDQLYFDGVSGELLHRFEAAPLMRAQRFIAGMHFIQFDHWPLRWLYFLGGLSGCVMIATGFIFWLEARRRRHARQGRSGVRLVEGLTIGSVTGIMIATLAFFVANRLLPSEATVAGVERAALEVWVFLLAWLAALIQAAWRGGRAWREQSLAIAGLALLAVALNAVTTGDHLLRTLAAGDGAVAGIDLMLLTAAALAAWMTRRLRPGRRVTTAGREQRRG</sequence>
<feature type="transmembrane region" description="Helical" evidence="1">
    <location>
        <begin position="447"/>
        <end position="465"/>
    </location>
</feature>
<dbReference type="KEGG" id="ttc:FOKN1_1143"/>
<keyword evidence="1" id="KW-1133">Transmembrane helix</keyword>
<reference evidence="2 3" key="1">
    <citation type="submission" date="2017-05" db="EMBL/GenBank/DDBJ databases">
        <title>Thiocyanate degradation by Thiohalobacter thiocyanaticus FOKN1.</title>
        <authorList>
            <person name="Oshiki M."/>
            <person name="Fukushima T."/>
            <person name="Kawano S."/>
            <person name="Nakagawa J."/>
        </authorList>
    </citation>
    <scope>NUCLEOTIDE SEQUENCE [LARGE SCALE GENOMIC DNA]</scope>
    <source>
        <strain evidence="2 3">FOKN1</strain>
    </source>
</reference>
<feature type="transmembrane region" description="Helical" evidence="1">
    <location>
        <begin position="12"/>
        <end position="37"/>
    </location>
</feature>